<name>A0A318U596_9RHOB</name>
<comment type="cofactor">
    <cofactor evidence="1">
        <name>pyridoxal 5'-phosphate</name>
        <dbReference type="ChEBI" id="CHEBI:597326"/>
    </cofactor>
</comment>
<proteinExistence type="predicted"/>
<dbReference type="RefSeq" id="WP_110803798.1">
    <property type="nucleotide sequence ID" value="NZ_QJTK01000001.1"/>
</dbReference>
<keyword evidence="6" id="KW-1185">Reference proteome</keyword>
<evidence type="ECO:0000256" key="3">
    <source>
        <dbReference type="ARBA" id="ARBA00022679"/>
    </source>
</evidence>
<gene>
    <name evidence="5" type="ORF">C8J30_101127</name>
</gene>
<dbReference type="InterPro" id="IPR015422">
    <property type="entry name" value="PyrdxlP-dep_Trfase_small"/>
</dbReference>
<keyword evidence="2" id="KW-0032">Aminotransferase</keyword>
<dbReference type="PANTHER" id="PTHR42778">
    <property type="entry name" value="2-AMINOETHYLPHOSPHONATE--PYRUVATE TRANSAMINASE"/>
    <property type="match status" value="1"/>
</dbReference>
<sequence>MSPILVPFLSPADPAFDFARLSAAMKARGFLICPGKLTVVESFRIGCIGRIDPEMRSRVGLAVKESLQEMGVRSAAPAPEALAQRMPL</sequence>
<keyword evidence="3" id="KW-0808">Transferase</keyword>
<keyword evidence="4" id="KW-0663">Pyridoxal phosphate</keyword>
<evidence type="ECO:0000256" key="2">
    <source>
        <dbReference type="ARBA" id="ARBA00022576"/>
    </source>
</evidence>
<comment type="caution">
    <text evidence="5">The sequence shown here is derived from an EMBL/GenBank/DDBJ whole genome shotgun (WGS) entry which is preliminary data.</text>
</comment>
<dbReference type="Gene3D" id="3.90.1150.10">
    <property type="entry name" value="Aspartate Aminotransferase, domain 1"/>
    <property type="match status" value="1"/>
</dbReference>
<organism evidence="5 6">
    <name type="scientific">Rhodobacter viridis</name>
    <dbReference type="NCBI Taxonomy" id="1054202"/>
    <lineage>
        <taxon>Bacteria</taxon>
        <taxon>Pseudomonadati</taxon>
        <taxon>Pseudomonadota</taxon>
        <taxon>Alphaproteobacteria</taxon>
        <taxon>Rhodobacterales</taxon>
        <taxon>Rhodobacter group</taxon>
        <taxon>Rhodobacter</taxon>
    </lineage>
</organism>
<evidence type="ECO:0000313" key="5">
    <source>
        <dbReference type="EMBL" id="PYF12746.1"/>
    </source>
</evidence>
<dbReference type="EMBL" id="QJTK01000001">
    <property type="protein sequence ID" value="PYF12746.1"/>
    <property type="molecule type" value="Genomic_DNA"/>
</dbReference>
<dbReference type="PANTHER" id="PTHR42778:SF1">
    <property type="entry name" value="2-AMINOETHYLPHOSPHONATE--PYRUVATE TRANSAMINASE"/>
    <property type="match status" value="1"/>
</dbReference>
<evidence type="ECO:0000313" key="6">
    <source>
        <dbReference type="Proteomes" id="UP000247727"/>
    </source>
</evidence>
<protein>
    <recommendedName>
        <fullName evidence="7">2-aminoethylphosphonate-pyruvate transaminase</fullName>
    </recommendedName>
</protein>
<reference evidence="5 6" key="1">
    <citation type="submission" date="2018-06" db="EMBL/GenBank/DDBJ databases">
        <title>Genomic Encyclopedia of Type Strains, Phase III (KMG-III): the genomes of soil and plant-associated and newly described type strains.</title>
        <authorList>
            <person name="Whitman W."/>
        </authorList>
    </citation>
    <scope>NUCLEOTIDE SEQUENCE [LARGE SCALE GENOMIC DNA]</scope>
    <source>
        <strain evidence="5 6">JA737</strain>
    </source>
</reference>
<dbReference type="Proteomes" id="UP000247727">
    <property type="component" value="Unassembled WGS sequence"/>
</dbReference>
<evidence type="ECO:0008006" key="7">
    <source>
        <dbReference type="Google" id="ProtNLM"/>
    </source>
</evidence>
<accession>A0A318U596</accession>
<evidence type="ECO:0000256" key="1">
    <source>
        <dbReference type="ARBA" id="ARBA00001933"/>
    </source>
</evidence>
<dbReference type="AlphaFoldDB" id="A0A318U596"/>
<dbReference type="GO" id="GO:0008483">
    <property type="term" value="F:transaminase activity"/>
    <property type="evidence" value="ECO:0007669"/>
    <property type="project" value="UniProtKB-KW"/>
</dbReference>
<evidence type="ECO:0000256" key="4">
    <source>
        <dbReference type="ARBA" id="ARBA00022898"/>
    </source>
</evidence>
<dbReference type="OrthoDB" id="9766472at2"/>